<keyword evidence="4" id="KW-1185">Reference proteome</keyword>
<dbReference type="PANTHER" id="PTHR43390:SF10">
    <property type="entry name" value="PEPTIDASE S26 DOMAIN-CONTAINING PROTEIN"/>
    <property type="match status" value="1"/>
</dbReference>
<dbReference type="AlphaFoldDB" id="A0AAV6MCN1"/>
<gene>
    <name evidence="3" type="primary">TPP1</name>
    <name evidence="3" type="ORF">SDJN03_23394</name>
</gene>
<organism evidence="3 4">
    <name type="scientific">Cucurbita argyrosperma subsp. sororia</name>
    <dbReference type="NCBI Taxonomy" id="37648"/>
    <lineage>
        <taxon>Eukaryota</taxon>
        <taxon>Viridiplantae</taxon>
        <taxon>Streptophyta</taxon>
        <taxon>Embryophyta</taxon>
        <taxon>Tracheophyta</taxon>
        <taxon>Spermatophyta</taxon>
        <taxon>Magnoliopsida</taxon>
        <taxon>eudicotyledons</taxon>
        <taxon>Gunneridae</taxon>
        <taxon>Pentapetalae</taxon>
        <taxon>rosids</taxon>
        <taxon>fabids</taxon>
        <taxon>Cucurbitales</taxon>
        <taxon>Cucurbitaceae</taxon>
        <taxon>Cucurbiteae</taxon>
        <taxon>Cucurbita</taxon>
    </lineage>
</organism>
<dbReference type="GO" id="GO:0009535">
    <property type="term" value="C:chloroplast thylakoid membrane"/>
    <property type="evidence" value="ECO:0007669"/>
    <property type="project" value="TreeGrafter"/>
</dbReference>
<sequence>MLLEIQCIPSSSMYPTLRIGDRMLVEKASYYIRNPSIDDIITFGDPTQCAIAIWMQRRKRRCKESCCTSQRYG</sequence>
<proteinExistence type="predicted"/>
<dbReference type="GO" id="GO:0006465">
    <property type="term" value="P:signal peptide processing"/>
    <property type="evidence" value="ECO:0007669"/>
    <property type="project" value="InterPro"/>
</dbReference>
<evidence type="ECO:0000256" key="1">
    <source>
        <dbReference type="ARBA" id="ARBA00022801"/>
    </source>
</evidence>
<keyword evidence="1" id="KW-0378">Hydrolase</keyword>
<protein>
    <submittedName>
        <fullName evidence="3">Thylakoidal processing peptidase 1, chloroplastic</fullName>
    </submittedName>
</protein>
<dbReference type="GO" id="GO:0004252">
    <property type="term" value="F:serine-type endopeptidase activity"/>
    <property type="evidence" value="ECO:0007669"/>
    <property type="project" value="InterPro"/>
</dbReference>
<feature type="non-terminal residue" evidence="3">
    <location>
        <position position="1"/>
    </location>
</feature>
<accession>A0AAV6MCN1</accession>
<evidence type="ECO:0000313" key="4">
    <source>
        <dbReference type="Proteomes" id="UP000685013"/>
    </source>
</evidence>
<dbReference type="PANTHER" id="PTHR43390">
    <property type="entry name" value="SIGNAL PEPTIDASE I"/>
    <property type="match status" value="1"/>
</dbReference>
<dbReference type="GO" id="GO:0010027">
    <property type="term" value="P:thylakoid membrane organization"/>
    <property type="evidence" value="ECO:0007669"/>
    <property type="project" value="TreeGrafter"/>
</dbReference>
<comment type="caution">
    <text evidence="3">The sequence shown here is derived from an EMBL/GenBank/DDBJ whole genome shotgun (WGS) entry which is preliminary data.</text>
</comment>
<dbReference type="InterPro" id="IPR000223">
    <property type="entry name" value="Pept_S26A_signal_pept_1"/>
</dbReference>
<dbReference type="Proteomes" id="UP000685013">
    <property type="component" value="Chromosome 15"/>
</dbReference>
<evidence type="ECO:0000259" key="2">
    <source>
        <dbReference type="Pfam" id="PF10502"/>
    </source>
</evidence>
<dbReference type="EMBL" id="JAGKQH010000015">
    <property type="protein sequence ID" value="KAG6578946.1"/>
    <property type="molecule type" value="Genomic_DNA"/>
</dbReference>
<reference evidence="3 4" key="1">
    <citation type="journal article" date="2021" name="Hortic Res">
        <title>The domestication of Cucurbita argyrosperma as revealed by the genome of its wild relative.</title>
        <authorList>
            <person name="Barrera-Redondo J."/>
            <person name="Sanchez-de la Vega G."/>
            <person name="Aguirre-Liguori J.A."/>
            <person name="Castellanos-Morales G."/>
            <person name="Gutierrez-Guerrero Y.T."/>
            <person name="Aguirre-Dugua X."/>
            <person name="Aguirre-Planter E."/>
            <person name="Tenaillon M.I."/>
            <person name="Lira-Saade R."/>
            <person name="Eguiarte L.E."/>
        </authorList>
    </citation>
    <scope>NUCLEOTIDE SEQUENCE [LARGE SCALE GENOMIC DNA]</scope>
    <source>
        <strain evidence="3">JBR-2021</strain>
    </source>
</reference>
<dbReference type="InterPro" id="IPR019756">
    <property type="entry name" value="Pept_S26A_signal_pept_1_Ser-AS"/>
</dbReference>
<evidence type="ECO:0000313" key="3">
    <source>
        <dbReference type="EMBL" id="KAG6578946.1"/>
    </source>
</evidence>
<dbReference type="CDD" id="cd06530">
    <property type="entry name" value="S26_SPase_I"/>
    <property type="match status" value="1"/>
</dbReference>
<dbReference type="Pfam" id="PF10502">
    <property type="entry name" value="Peptidase_S26"/>
    <property type="match status" value="1"/>
</dbReference>
<feature type="domain" description="Peptidase S26" evidence="2">
    <location>
        <begin position="5"/>
        <end position="47"/>
    </location>
</feature>
<dbReference type="PROSITE" id="PS00501">
    <property type="entry name" value="SPASE_I_1"/>
    <property type="match status" value="1"/>
</dbReference>
<dbReference type="InterPro" id="IPR019533">
    <property type="entry name" value="Peptidase_S26"/>
</dbReference>
<name>A0AAV6MCN1_9ROSI</name>